<comment type="caution">
    <text evidence="1">The sequence shown here is derived from an EMBL/GenBank/DDBJ whole genome shotgun (WGS) entry which is preliminary data.</text>
</comment>
<reference evidence="2" key="1">
    <citation type="journal article" date="2019" name="Int. J. Syst. Evol. Microbiol.">
        <title>The Global Catalogue of Microorganisms (GCM) 10K type strain sequencing project: providing services to taxonomists for standard genome sequencing and annotation.</title>
        <authorList>
            <consortium name="The Broad Institute Genomics Platform"/>
            <consortium name="The Broad Institute Genome Sequencing Center for Infectious Disease"/>
            <person name="Wu L."/>
            <person name="Ma J."/>
        </authorList>
    </citation>
    <scope>NUCLEOTIDE SEQUENCE [LARGE SCALE GENOMIC DNA]</scope>
    <source>
        <strain evidence="2">CGMCC 4.7177</strain>
    </source>
</reference>
<keyword evidence="2" id="KW-1185">Reference proteome</keyword>
<dbReference type="Proteomes" id="UP001595839">
    <property type="component" value="Unassembled WGS sequence"/>
</dbReference>
<name>A0ABV9AWN5_9ACTN</name>
<evidence type="ECO:0000313" key="1">
    <source>
        <dbReference type="EMBL" id="MFC4503685.1"/>
    </source>
</evidence>
<dbReference type="RefSeq" id="WP_381178498.1">
    <property type="nucleotide sequence ID" value="NZ_JBHSFK010000021.1"/>
</dbReference>
<evidence type="ECO:0000313" key="2">
    <source>
        <dbReference type="Proteomes" id="UP001595839"/>
    </source>
</evidence>
<accession>A0ABV9AWN5</accession>
<proteinExistence type="predicted"/>
<dbReference type="EMBL" id="JBHSFK010000021">
    <property type="protein sequence ID" value="MFC4503685.1"/>
    <property type="molecule type" value="Genomic_DNA"/>
</dbReference>
<gene>
    <name evidence="1" type="ORF">ACFPIH_29960</name>
</gene>
<organism evidence="1 2">
    <name type="scientific">Streptomyces vulcanius</name>
    <dbReference type="NCBI Taxonomy" id="1441876"/>
    <lineage>
        <taxon>Bacteria</taxon>
        <taxon>Bacillati</taxon>
        <taxon>Actinomycetota</taxon>
        <taxon>Actinomycetes</taxon>
        <taxon>Kitasatosporales</taxon>
        <taxon>Streptomycetaceae</taxon>
        <taxon>Streptomyces</taxon>
    </lineage>
</organism>
<sequence>MDRILDEAQHTANPLHLVRLFGISPITAMRYLRAAHPAGLRPDLSVIGIDVDRYMADWIASWRAAVSFHRRLPPERHGCTAEHSM</sequence>
<protein>
    <submittedName>
        <fullName evidence="1">Uncharacterized protein</fullName>
    </submittedName>
</protein>